<evidence type="ECO:0000313" key="2">
    <source>
        <dbReference type="EMBL" id="KAK3882796.1"/>
    </source>
</evidence>
<feature type="compositionally biased region" description="Polar residues" evidence="1">
    <location>
        <begin position="190"/>
        <end position="201"/>
    </location>
</feature>
<feature type="compositionally biased region" description="Low complexity" evidence="1">
    <location>
        <begin position="1"/>
        <end position="15"/>
    </location>
</feature>
<accession>A0AAE1G0C7</accession>
<comment type="caution">
    <text evidence="2">The sequence shown here is derived from an EMBL/GenBank/DDBJ whole genome shotgun (WGS) entry which is preliminary data.</text>
</comment>
<sequence length="201" mass="22029">MENNKNNANNNTKETCSNENTSKDLLGVHGDGSSRSVVEKLLRKSPSGSSVNKPKTFKVARSPLLDQLEMFLPQMKSSTQELLAKPPEELEKLDIENTTEGTQVVEMNLMMGEMNSDESDHEGTILDSHNQHSTCNDMDSSDDDSVVGPVTTENVRIPSQARGGQRKSRTLIQEITGSIERSDDERSDGEVTTASTSSAER</sequence>
<feature type="region of interest" description="Disordered" evidence="1">
    <location>
        <begin position="1"/>
        <end position="55"/>
    </location>
</feature>
<feature type="compositionally biased region" description="Polar residues" evidence="1">
    <location>
        <begin position="127"/>
        <end position="136"/>
    </location>
</feature>
<dbReference type="AlphaFoldDB" id="A0AAE1G0C7"/>
<reference evidence="2" key="1">
    <citation type="submission" date="2023-10" db="EMBL/GenBank/DDBJ databases">
        <title>Genome assemblies of two species of porcelain crab, Petrolisthes cinctipes and Petrolisthes manimaculis (Anomura: Porcellanidae).</title>
        <authorList>
            <person name="Angst P."/>
        </authorList>
    </citation>
    <scope>NUCLEOTIDE SEQUENCE</scope>
    <source>
        <strain evidence="2">PB745_01</strain>
        <tissue evidence="2">Gill</tissue>
    </source>
</reference>
<gene>
    <name evidence="2" type="ORF">Pcinc_012843</name>
</gene>
<dbReference type="Proteomes" id="UP001286313">
    <property type="component" value="Unassembled WGS sequence"/>
</dbReference>
<dbReference type="EMBL" id="JAWQEG010001057">
    <property type="protein sequence ID" value="KAK3882796.1"/>
    <property type="molecule type" value="Genomic_DNA"/>
</dbReference>
<evidence type="ECO:0000256" key="1">
    <source>
        <dbReference type="SAM" id="MobiDB-lite"/>
    </source>
</evidence>
<dbReference type="PANTHER" id="PTHR28674">
    <property type="entry name" value="SIMILAR TO DNA SEGMENT, CHR 10, WAYNE STATE UNIVERSITY 102,-EXPRESSED"/>
    <property type="match status" value="1"/>
</dbReference>
<dbReference type="GO" id="GO:0000492">
    <property type="term" value="P:box C/D snoRNP assembly"/>
    <property type="evidence" value="ECO:0007669"/>
    <property type="project" value="InterPro"/>
</dbReference>
<protein>
    <submittedName>
        <fullName evidence="2">Uncharacterized protein</fullName>
    </submittedName>
</protein>
<name>A0AAE1G0C7_PETCI</name>
<dbReference type="InterPro" id="IPR027921">
    <property type="entry name" value="NOPCHAP1"/>
</dbReference>
<organism evidence="2 3">
    <name type="scientific">Petrolisthes cinctipes</name>
    <name type="common">Flat porcelain crab</name>
    <dbReference type="NCBI Taxonomy" id="88211"/>
    <lineage>
        <taxon>Eukaryota</taxon>
        <taxon>Metazoa</taxon>
        <taxon>Ecdysozoa</taxon>
        <taxon>Arthropoda</taxon>
        <taxon>Crustacea</taxon>
        <taxon>Multicrustacea</taxon>
        <taxon>Malacostraca</taxon>
        <taxon>Eumalacostraca</taxon>
        <taxon>Eucarida</taxon>
        <taxon>Decapoda</taxon>
        <taxon>Pleocyemata</taxon>
        <taxon>Anomura</taxon>
        <taxon>Galatheoidea</taxon>
        <taxon>Porcellanidae</taxon>
        <taxon>Petrolisthes</taxon>
    </lineage>
</organism>
<evidence type="ECO:0000313" key="3">
    <source>
        <dbReference type="Proteomes" id="UP001286313"/>
    </source>
</evidence>
<feature type="region of interest" description="Disordered" evidence="1">
    <location>
        <begin position="116"/>
        <end position="201"/>
    </location>
</feature>
<dbReference type="Pfam" id="PF15370">
    <property type="entry name" value="NOPCHAP1"/>
    <property type="match status" value="1"/>
</dbReference>
<dbReference type="GO" id="GO:0062064">
    <property type="term" value="F:box C/D methylation guide snoRNP complex binding"/>
    <property type="evidence" value="ECO:0007669"/>
    <property type="project" value="TreeGrafter"/>
</dbReference>
<dbReference type="PANTHER" id="PTHR28674:SF1">
    <property type="entry name" value="NOP PROTEIN CHAPERONE 1"/>
    <property type="match status" value="1"/>
</dbReference>
<proteinExistence type="predicted"/>
<keyword evidence="3" id="KW-1185">Reference proteome</keyword>